<keyword evidence="1" id="KW-0808">Transferase</keyword>
<dbReference type="InterPro" id="IPR011611">
    <property type="entry name" value="PfkB_dom"/>
</dbReference>
<evidence type="ECO:0000313" key="5">
    <source>
        <dbReference type="Proteomes" id="UP001459204"/>
    </source>
</evidence>
<protein>
    <submittedName>
        <fullName evidence="4">PfkB family carbohydrate kinase</fullName>
    </submittedName>
</protein>
<dbReference type="InterPro" id="IPR029056">
    <property type="entry name" value="Ribokinase-like"/>
</dbReference>
<dbReference type="PANTHER" id="PTHR10584:SF166">
    <property type="entry name" value="RIBOKINASE"/>
    <property type="match status" value="1"/>
</dbReference>
<evidence type="ECO:0000313" key="4">
    <source>
        <dbReference type="EMBL" id="MEL1264120.1"/>
    </source>
</evidence>
<reference evidence="4 5" key="1">
    <citation type="submission" date="2024-04" db="EMBL/GenBank/DDBJ databases">
        <title>Draft genome sequence of Pseudoxanthomonas putridarboris WD12.</title>
        <authorList>
            <person name="Oh J."/>
        </authorList>
    </citation>
    <scope>NUCLEOTIDE SEQUENCE [LARGE SCALE GENOMIC DNA]</scope>
    <source>
        <strain evidence="4 5">WD12</strain>
    </source>
</reference>
<comment type="caution">
    <text evidence="4">The sequence shown here is derived from an EMBL/GenBank/DDBJ whole genome shotgun (WGS) entry which is preliminary data.</text>
</comment>
<gene>
    <name evidence="4" type="ORF">AAD027_07020</name>
</gene>
<name>A0ABU9IYT3_9GAMM</name>
<dbReference type="Pfam" id="PF00294">
    <property type="entry name" value="PfkB"/>
    <property type="match status" value="1"/>
</dbReference>
<dbReference type="PANTHER" id="PTHR10584">
    <property type="entry name" value="SUGAR KINASE"/>
    <property type="match status" value="1"/>
</dbReference>
<evidence type="ECO:0000256" key="2">
    <source>
        <dbReference type="ARBA" id="ARBA00022777"/>
    </source>
</evidence>
<evidence type="ECO:0000259" key="3">
    <source>
        <dbReference type="Pfam" id="PF00294"/>
    </source>
</evidence>
<keyword evidence="2 4" id="KW-0418">Kinase</keyword>
<accession>A0ABU9IYT3</accession>
<dbReference type="SUPFAM" id="SSF53613">
    <property type="entry name" value="Ribokinase-like"/>
    <property type="match status" value="1"/>
</dbReference>
<dbReference type="EMBL" id="JBBWWT010000002">
    <property type="protein sequence ID" value="MEL1264120.1"/>
    <property type="molecule type" value="Genomic_DNA"/>
</dbReference>
<dbReference type="GO" id="GO:0016301">
    <property type="term" value="F:kinase activity"/>
    <property type="evidence" value="ECO:0007669"/>
    <property type="project" value="UniProtKB-KW"/>
</dbReference>
<sequence length="315" mass="33078">MIRNGLPMSAQGAHGTVKRVVLSGFATLDYVMVTQASGDGISGTCSGRIVADGWPRAGGAALYAARQIAAAGHFAAPIVTVGTDAHGIEYLRQCEQAGLAVEGIVQYRDARTPVCVLAYHRDGNHTCLLDPGAGAQAALTASQKGLLHMAEFVVIAAAAPATTQSVLMELHPQQRLAWIAKRDGHSFPDGLRKDLARRADVIFCNRGERDLVDEFRTQESVARQTVVETRGADGALVEWPGGRELLPARPLDVLDATGAGDTLAGATLARLVAGGTDPLDAVAHGIGAAHRMLQERTAIRGRDRTASIDASGERP</sequence>
<keyword evidence="5" id="KW-1185">Reference proteome</keyword>
<dbReference type="RefSeq" id="WP_341725293.1">
    <property type="nucleotide sequence ID" value="NZ_JBBWWT010000002.1"/>
</dbReference>
<dbReference type="Gene3D" id="3.40.1190.20">
    <property type="match status" value="1"/>
</dbReference>
<evidence type="ECO:0000256" key="1">
    <source>
        <dbReference type="ARBA" id="ARBA00022679"/>
    </source>
</evidence>
<dbReference type="Proteomes" id="UP001459204">
    <property type="component" value="Unassembled WGS sequence"/>
</dbReference>
<feature type="domain" description="Carbohydrate kinase PfkB" evidence="3">
    <location>
        <begin position="52"/>
        <end position="299"/>
    </location>
</feature>
<organism evidence="4 5">
    <name type="scientific">Pseudoxanthomonas putridarboris</name>
    <dbReference type="NCBI Taxonomy" id="752605"/>
    <lineage>
        <taxon>Bacteria</taxon>
        <taxon>Pseudomonadati</taxon>
        <taxon>Pseudomonadota</taxon>
        <taxon>Gammaproteobacteria</taxon>
        <taxon>Lysobacterales</taxon>
        <taxon>Lysobacteraceae</taxon>
        <taxon>Pseudoxanthomonas</taxon>
    </lineage>
</organism>
<proteinExistence type="predicted"/>